<protein>
    <submittedName>
        <fullName evidence="1">Uncharacterized protein</fullName>
    </submittedName>
</protein>
<dbReference type="EMBL" id="JAUTXU010000001">
    <property type="protein sequence ID" value="KAK3725874.1"/>
    <property type="molecule type" value="Genomic_DNA"/>
</dbReference>
<name>A0ACC3P1N1_9PEZI</name>
<gene>
    <name evidence="1" type="ORF">LTR37_000022</name>
</gene>
<comment type="caution">
    <text evidence="1">The sequence shown here is derived from an EMBL/GenBank/DDBJ whole genome shotgun (WGS) entry which is preliminary data.</text>
</comment>
<reference evidence="1" key="1">
    <citation type="submission" date="2023-07" db="EMBL/GenBank/DDBJ databases">
        <title>Black Yeasts Isolated from many extreme environments.</title>
        <authorList>
            <person name="Coleine C."/>
            <person name="Stajich J.E."/>
            <person name="Selbmann L."/>
        </authorList>
    </citation>
    <scope>NUCLEOTIDE SEQUENCE</scope>
    <source>
        <strain evidence="1">CCFEE 5714</strain>
    </source>
</reference>
<keyword evidence="2" id="KW-1185">Reference proteome</keyword>
<organism evidence="1 2">
    <name type="scientific">Vermiconidia calcicola</name>
    <dbReference type="NCBI Taxonomy" id="1690605"/>
    <lineage>
        <taxon>Eukaryota</taxon>
        <taxon>Fungi</taxon>
        <taxon>Dikarya</taxon>
        <taxon>Ascomycota</taxon>
        <taxon>Pezizomycotina</taxon>
        <taxon>Dothideomycetes</taxon>
        <taxon>Dothideomycetidae</taxon>
        <taxon>Mycosphaerellales</taxon>
        <taxon>Extremaceae</taxon>
        <taxon>Vermiconidia</taxon>
    </lineage>
</organism>
<accession>A0ACC3P1N1</accession>
<proteinExistence type="predicted"/>
<evidence type="ECO:0000313" key="1">
    <source>
        <dbReference type="EMBL" id="KAK3725874.1"/>
    </source>
</evidence>
<evidence type="ECO:0000313" key="2">
    <source>
        <dbReference type="Proteomes" id="UP001281147"/>
    </source>
</evidence>
<dbReference type="Proteomes" id="UP001281147">
    <property type="component" value="Unassembled WGS sequence"/>
</dbReference>
<sequence length="70" mass="8097">MPTLRALDSGVSKHSESKARLTANQNLVVFTPLQQRRYDRTTRLFVYITYGEMKTAFSNAEVIDYILQEL</sequence>